<dbReference type="EMBL" id="CM042891">
    <property type="protein sequence ID" value="KAI4304527.1"/>
    <property type="molecule type" value="Genomic_DNA"/>
</dbReference>
<keyword evidence="2" id="KW-1185">Reference proteome</keyword>
<evidence type="ECO:0000313" key="2">
    <source>
        <dbReference type="Proteomes" id="UP001057402"/>
    </source>
</evidence>
<accession>A0ACB9L4D9</accession>
<name>A0ACB9L4D9_9MYRT</name>
<protein>
    <submittedName>
        <fullName evidence="1">Uncharacterized protein</fullName>
    </submittedName>
</protein>
<proteinExistence type="predicted"/>
<dbReference type="Proteomes" id="UP001057402">
    <property type="component" value="Chromosome 12"/>
</dbReference>
<gene>
    <name evidence="1" type="ORF">MLD38_040023</name>
</gene>
<organism evidence="1 2">
    <name type="scientific">Melastoma candidum</name>
    <dbReference type="NCBI Taxonomy" id="119954"/>
    <lineage>
        <taxon>Eukaryota</taxon>
        <taxon>Viridiplantae</taxon>
        <taxon>Streptophyta</taxon>
        <taxon>Embryophyta</taxon>
        <taxon>Tracheophyta</taxon>
        <taxon>Spermatophyta</taxon>
        <taxon>Magnoliopsida</taxon>
        <taxon>eudicotyledons</taxon>
        <taxon>Gunneridae</taxon>
        <taxon>Pentapetalae</taxon>
        <taxon>rosids</taxon>
        <taxon>malvids</taxon>
        <taxon>Myrtales</taxon>
        <taxon>Melastomataceae</taxon>
        <taxon>Melastomatoideae</taxon>
        <taxon>Melastomateae</taxon>
        <taxon>Melastoma</taxon>
    </lineage>
</organism>
<reference evidence="2" key="1">
    <citation type="journal article" date="2023" name="Front. Plant Sci.">
        <title>Chromosomal-level genome assembly of Melastoma candidum provides insights into trichome evolution.</title>
        <authorList>
            <person name="Zhong Y."/>
            <person name="Wu W."/>
            <person name="Sun C."/>
            <person name="Zou P."/>
            <person name="Liu Y."/>
            <person name="Dai S."/>
            <person name="Zhou R."/>
        </authorList>
    </citation>
    <scope>NUCLEOTIDE SEQUENCE [LARGE SCALE GENOMIC DNA]</scope>
</reference>
<evidence type="ECO:0000313" key="1">
    <source>
        <dbReference type="EMBL" id="KAI4304527.1"/>
    </source>
</evidence>
<comment type="caution">
    <text evidence="1">The sequence shown here is derived from an EMBL/GenBank/DDBJ whole genome shotgun (WGS) entry which is preliminary data.</text>
</comment>
<sequence length="260" mass="28648">MDSNDPGAAAEILKLAFGESSDEEDSQFLLPPPVPPSAAWDPIVKINGLWLCRHFLSPSQQLDLLSAIDAEGWFSTASHNQAMRFGNLPDWAVQLSDSIKEAVVLGNRIYGSEHCAENILSASTSPSISPIFPRELLNRELLFDQLIVNSYQPGEGICAHVDLLRFEDGIAIVSLESPCVMHFSRAAQKHEGLDMPTKEEDEAAVGVLLTPGSLVVMSGEARYLWKHEINRKPGFQVWLGEELVQSRRISITLRKLCSAV</sequence>